<keyword evidence="6" id="KW-0862">Zinc</keyword>
<gene>
    <name evidence="13" type="ORF">HPB48_005779</name>
</gene>
<dbReference type="SUPFAM" id="SSF57667">
    <property type="entry name" value="beta-beta-alpha zinc fingers"/>
    <property type="match status" value="1"/>
</dbReference>
<dbReference type="PANTHER" id="PTHR23235:SF120">
    <property type="entry name" value="KRUPPEL-LIKE FACTOR 15"/>
    <property type="match status" value="1"/>
</dbReference>
<keyword evidence="5 11" id="KW-0863">Zinc-finger</keyword>
<protein>
    <recommendedName>
        <fullName evidence="12">C2H2-type domain-containing protein</fullName>
    </recommendedName>
</protein>
<sequence>MRAGRWGCCLEASAHVEVCSRGEGERLNQVDVGTGVPEVSYNGHRSPRFWPSYDRLQKTTTCPLGSLTPWHVIVHERTHSGEKPFVCKYCQRAFARGGHLRTHLRSHTKEMPYRCDACGQRFRYTSSYWRHQKRQLCHARPCK</sequence>
<evidence type="ECO:0000256" key="10">
    <source>
        <dbReference type="ARBA" id="ARBA00023242"/>
    </source>
</evidence>
<dbReference type="OrthoDB" id="6423505at2759"/>
<comment type="similarity">
    <text evidence="2">Belongs to the krueppel C2H2-type zinc-finger protein family.</text>
</comment>
<dbReference type="PROSITE" id="PS50157">
    <property type="entry name" value="ZINC_FINGER_C2H2_2"/>
    <property type="match status" value="2"/>
</dbReference>
<evidence type="ECO:0000256" key="7">
    <source>
        <dbReference type="ARBA" id="ARBA00023015"/>
    </source>
</evidence>
<dbReference type="EMBL" id="JABSTR010000002">
    <property type="protein sequence ID" value="KAH9364665.1"/>
    <property type="molecule type" value="Genomic_DNA"/>
</dbReference>
<dbReference type="SMART" id="SM00355">
    <property type="entry name" value="ZnF_C2H2"/>
    <property type="match status" value="2"/>
</dbReference>
<reference evidence="13 14" key="1">
    <citation type="journal article" date="2020" name="Cell">
        <title>Large-Scale Comparative Analyses of Tick Genomes Elucidate Their Genetic Diversity and Vector Capacities.</title>
        <authorList>
            <consortium name="Tick Genome and Microbiome Consortium (TIGMIC)"/>
            <person name="Jia N."/>
            <person name="Wang J."/>
            <person name="Shi W."/>
            <person name="Du L."/>
            <person name="Sun Y."/>
            <person name="Zhan W."/>
            <person name="Jiang J.F."/>
            <person name="Wang Q."/>
            <person name="Zhang B."/>
            <person name="Ji P."/>
            <person name="Bell-Sakyi L."/>
            <person name="Cui X.M."/>
            <person name="Yuan T.T."/>
            <person name="Jiang B.G."/>
            <person name="Yang W.F."/>
            <person name="Lam T.T."/>
            <person name="Chang Q.C."/>
            <person name="Ding S.J."/>
            <person name="Wang X.J."/>
            <person name="Zhu J.G."/>
            <person name="Ruan X.D."/>
            <person name="Zhao L."/>
            <person name="Wei J.T."/>
            <person name="Ye R.Z."/>
            <person name="Que T.C."/>
            <person name="Du C.H."/>
            <person name="Zhou Y.H."/>
            <person name="Cheng J.X."/>
            <person name="Dai P.F."/>
            <person name="Guo W.B."/>
            <person name="Han X.H."/>
            <person name="Huang E.J."/>
            <person name="Li L.F."/>
            <person name="Wei W."/>
            <person name="Gao Y.C."/>
            <person name="Liu J.Z."/>
            <person name="Shao H.Z."/>
            <person name="Wang X."/>
            <person name="Wang C.C."/>
            <person name="Yang T.C."/>
            <person name="Huo Q.B."/>
            <person name="Li W."/>
            <person name="Chen H.Y."/>
            <person name="Chen S.E."/>
            <person name="Zhou L.G."/>
            <person name="Ni X.B."/>
            <person name="Tian J.H."/>
            <person name="Sheng Y."/>
            <person name="Liu T."/>
            <person name="Pan Y.S."/>
            <person name="Xia L.Y."/>
            <person name="Li J."/>
            <person name="Zhao F."/>
            <person name="Cao W.C."/>
        </authorList>
    </citation>
    <scope>NUCLEOTIDE SEQUENCE [LARGE SCALE GENOMIC DNA]</scope>
    <source>
        <strain evidence="13">HaeL-2018</strain>
    </source>
</reference>
<evidence type="ECO:0000256" key="6">
    <source>
        <dbReference type="ARBA" id="ARBA00022833"/>
    </source>
</evidence>
<evidence type="ECO:0000259" key="12">
    <source>
        <dbReference type="PROSITE" id="PS50157"/>
    </source>
</evidence>
<dbReference type="PANTHER" id="PTHR23235">
    <property type="entry name" value="KRUEPPEL-LIKE TRANSCRIPTION FACTOR"/>
    <property type="match status" value="1"/>
</dbReference>
<evidence type="ECO:0000256" key="11">
    <source>
        <dbReference type="PROSITE-ProRule" id="PRU00042"/>
    </source>
</evidence>
<keyword evidence="8" id="KW-0238">DNA-binding</keyword>
<dbReference type="GO" id="GO:0008270">
    <property type="term" value="F:zinc ion binding"/>
    <property type="evidence" value="ECO:0007669"/>
    <property type="project" value="UniProtKB-KW"/>
</dbReference>
<name>A0A9J6FQX8_HAELO</name>
<feature type="domain" description="C2H2-type" evidence="12">
    <location>
        <begin position="113"/>
        <end position="141"/>
    </location>
</feature>
<dbReference type="FunFam" id="3.30.160.60:FF:000446">
    <property type="entry name" value="Zinc finger protein"/>
    <property type="match status" value="1"/>
</dbReference>
<comment type="caution">
    <text evidence="13">The sequence shown here is derived from an EMBL/GenBank/DDBJ whole genome shotgun (WGS) entry which is preliminary data.</text>
</comment>
<evidence type="ECO:0000256" key="4">
    <source>
        <dbReference type="ARBA" id="ARBA00022737"/>
    </source>
</evidence>
<keyword evidence="10" id="KW-0539">Nucleus</keyword>
<dbReference type="GO" id="GO:0000978">
    <property type="term" value="F:RNA polymerase II cis-regulatory region sequence-specific DNA binding"/>
    <property type="evidence" value="ECO:0007669"/>
    <property type="project" value="TreeGrafter"/>
</dbReference>
<evidence type="ECO:0000256" key="3">
    <source>
        <dbReference type="ARBA" id="ARBA00022723"/>
    </source>
</evidence>
<keyword evidence="4" id="KW-0677">Repeat</keyword>
<evidence type="ECO:0000313" key="14">
    <source>
        <dbReference type="Proteomes" id="UP000821853"/>
    </source>
</evidence>
<evidence type="ECO:0000313" key="13">
    <source>
        <dbReference type="EMBL" id="KAH9364665.1"/>
    </source>
</evidence>
<dbReference type="InterPro" id="IPR036236">
    <property type="entry name" value="Znf_C2H2_sf"/>
</dbReference>
<keyword evidence="7" id="KW-0805">Transcription regulation</keyword>
<evidence type="ECO:0000256" key="5">
    <source>
        <dbReference type="ARBA" id="ARBA00022771"/>
    </source>
</evidence>
<proteinExistence type="inferred from homology"/>
<dbReference type="Proteomes" id="UP000821853">
    <property type="component" value="Chromosome 10"/>
</dbReference>
<organism evidence="13 14">
    <name type="scientific">Haemaphysalis longicornis</name>
    <name type="common">Bush tick</name>
    <dbReference type="NCBI Taxonomy" id="44386"/>
    <lineage>
        <taxon>Eukaryota</taxon>
        <taxon>Metazoa</taxon>
        <taxon>Ecdysozoa</taxon>
        <taxon>Arthropoda</taxon>
        <taxon>Chelicerata</taxon>
        <taxon>Arachnida</taxon>
        <taxon>Acari</taxon>
        <taxon>Parasitiformes</taxon>
        <taxon>Ixodida</taxon>
        <taxon>Ixodoidea</taxon>
        <taxon>Ixodidae</taxon>
        <taxon>Haemaphysalinae</taxon>
        <taxon>Haemaphysalis</taxon>
    </lineage>
</organism>
<dbReference type="AlphaFoldDB" id="A0A9J6FQX8"/>
<dbReference type="FunFam" id="3.30.160.60:FF:001480">
    <property type="entry name" value="Si:cabz01071911.3"/>
    <property type="match status" value="1"/>
</dbReference>
<dbReference type="GO" id="GO:0005634">
    <property type="term" value="C:nucleus"/>
    <property type="evidence" value="ECO:0007669"/>
    <property type="project" value="UniProtKB-SubCell"/>
</dbReference>
<evidence type="ECO:0000256" key="9">
    <source>
        <dbReference type="ARBA" id="ARBA00023163"/>
    </source>
</evidence>
<evidence type="ECO:0000256" key="1">
    <source>
        <dbReference type="ARBA" id="ARBA00004123"/>
    </source>
</evidence>
<evidence type="ECO:0000256" key="8">
    <source>
        <dbReference type="ARBA" id="ARBA00023125"/>
    </source>
</evidence>
<keyword evidence="9" id="KW-0804">Transcription</keyword>
<accession>A0A9J6FQX8</accession>
<dbReference type="Pfam" id="PF00096">
    <property type="entry name" value="zf-C2H2"/>
    <property type="match status" value="1"/>
</dbReference>
<comment type="subcellular location">
    <subcellularLocation>
        <location evidence="1">Nucleus</location>
    </subcellularLocation>
</comment>
<dbReference type="PROSITE" id="PS00028">
    <property type="entry name" value="ZINC_FINGER_C2H2_1"/>
    <property type="match status" value="1"/>
</dbReference>
<dbReference type="Gene3D" id="3.30.160.60">
    <property type="entry name" value="Classic Zinc Finger"/>
    <property type="match status" value="2"/>
</dbReference>
<feature type="domain" description="C2H2-type" evidence="12">
    <location>
        <begin position="85"/>
        <end position="112"/>
    </location>
</feature>
<dbReference type="GO" id="GO:0000981">
    <property type="term" value="F:DNA-binding transcription factor activity, RNA polymerase II-specific"/>
    <property type="evidence" value="ECO:0007669"/>
    <property type="project" value="TreeGrafter"/>
</dbReference>
<evidence type="ECO:0000256" key="2">
    <source>
        <dbReference type="ARBA" id="ARBA00006991"/>
    </source>
</evidence>
<keyword evidence="3" id="KW-0479">Metal-binding</keyword>
<dbReference type="VEuPathDB" id="VectorBase:HLOH_060960"/>
<dbReference type="InterPro" id="IPR013087">
    <property type="entry name" value="Znf_C2H2_type"/>
</dbReference>
<keyword evidence="14" id="KW-1185">Reference proteome</keyword>